<feature type="compositionally biased region" description="Polar residues" evidence="1">
    <location>
        <begin position="24"/>
        <end position="62"/>
    </location>
</feature>
<feature type="region of interest" description="Disordered" evidence="1">
    <location>
        <begin position="1"/>
        <end position="104"/>
    </location>
</feature>
<dbReference type="EMBL" id="KN829667">
    <property type="protein sequence ID" value="KIK73512.1"/>
    <property type="molecule type" value="Genomic_DNA"/>
</dbReference>
<protein>
    <submittedName>
        <fullName evidence="2">Uncharacterized protein</fullName>
    </submittedName>
</protein>
<evidence type="ECO:0000256" key="1">
    <source>
        <dbReference type="SAM" id="MobiDB-lite"/>
    </source>
</evidence>
<evidence type="ECO:0000313" key="3">
    <source>
        <dbReference type="Proteomes" id="UP000054538"/>
    </source>
</evidence>
<dbReference type="HOGENOM" id="CLU_2250932_0_0_1"/>
<reference evidence="2 3" key="1">
    <citation type="submission" date="2014-04" db="EMBL/GenBank/DDBJ databases">
        <authorList>
            <consortium name="DOE Joint Genome Institute"/>
            <person name="Kuo A."/>
            <person name="Kohler A."/>
            <person name="Jargeat P."/>
            <person name="Nagy L.G."/>
            <person name="Floudas D."/>
            <person name="Copeland A."/>
            <person name="Barry K.W."/>
            <person name="Cichocki N."/>
            <person name="Veneault-Fourrey C."/>
            <person name="LaButti K."/>
            <person name="Lindquist E.A."/>
            <person name="Lipzen A."/>
            <person name="Lundell T."/>
            <person name="Morin E."/>
            <person name="Murat C."/>
            <person name="Sun H."/>
            <person name="Tunlid A."/>
            <person name="Henrissat B."/>
            <person name="Grigoriev I.V."/>
            <person name="Hibbett D.S."/>
            <person name="Martin F."/>
            <person name="Nordberg H.P."/>
            <person name="Cantor M.N."/>
            <person name="Hua S.X."/>
        </authorList>
    </citation>
    <scope>NUCLEOTIDE SEQUENCE [LARGE SCALE GENOMIC DNA]</scope>
    <source>
        <strain evidence="2 3">Ve08.2h10</strain>
    </source>
</reference>
<reference evidence="3" key="2">
    <citation type="submission" date="2015-01" db="EMBL/GenBank/DDBJ databases">
        <title>Evolutionary Origins and Diversification of the Mycorrhizal Mutualists.</title>
        <authorList>
            <consortium name="DOE Joint Genome Institute"/>
            <consortium name="Mycorrhizal Genomics Consortium"/>
            <person name="Kohler A."/>
            <person name="Kuo A."/>
            <person name="Nagy L.G."/>
            <person name="Floudas D."/>
            <person name="Copeland A."/>
            <person name="Barry K.W."/>
            <person name="Cichocki N."/>
            <person name="Veneault-Fourrey C."/>
            <person name="LaButti K."/>
            <person name="Lindquist E.A."/>
            <person name="Lipzen A."/>
            <person name="Lundell T."/>
            <person name="Morin E."/>
            <person name="Murat C."/>
            <person name="Riley R."/>
            <person name="Ohm R."/>
            <person name="Sun H."/>
            <person name="Tunlid A."/>
            <person name="Henrissat B."/>
            <person name="Grigoriev I.V."/>
            <person name="Hibbett D.S."/>
            <person name="Martin F."/>
        </authorList>
    </citation>
    <scope>NUCLEOTIDE SEQUENCE [LARGE SCALE GENOMIC DNA]</scope>
    <source>
        <strain evidence="3">Ve08.2h10</strain>
    </source>
</reference>
<organism evidence="2 3">
    <name type="scientific">Paxillus rubicundulus Ve08.2h10</name>
    <dbReference type="NCBI Taxonomy" id="930991"/>
    <lineage>
        <taxon>Eukaryota</taxon>
        <taxon>Fungi</taxon>
        <taxon>Dikarya</taxon>
        <taxon>Basidiomycota</taxon>
        <taxon>Agaricomycotina</taxon>
        <taxon>Agaricomycetes</taxon>
        <taxon>Agaricomycetidae</taxon>
        <taxon>Boletales</taxon>
        <taxon>Paxilineae</taxon>
        <taxon>Paxillaceae</taxon>
        <taxon>Paxillus</taxon>
    </lineage>
</organism>
<proteinExistence type="predicted"/>
<name>A0A0D0BPR1_9AGAM</name>
<dbReference type="InParanoid" id="A0A0D0BPR1"/>
<dbReference type="Proteomes" id="UP000054538">
    <property type="component" value="Unassembled WGS sequence"/>
</dbReference>
<dbReference type="AlphaFoldDB" id="A0A0D0BPR1"/>
<gene>
    <name evidence="2" type="ORF">PAXRUDRAFT_20767</name>
</gene>
<accession>A0A0D0BPR1</accession>
<keyword evidence="3" id="KW-1185">Reference proteome</keyword>
<sequence>MGPQSPHLSPDAEKQAYLYHGHRNGQSMPSHGISNQPPTAGMANSNLGGRLQNASQANTTPHLANRGCMGTPFLFNNEPSSHSGSIGMCDVTPFDDCQSSHSSS</sequence>
<evidence type="ECO:0000313" key="2">
    <source>
        <dbReference type="EMBL" id="KIK73512.1"/>
    </source>
</evidence>